<accession>A0AAN6W3Z2</accession>
<gene>
    <name evidence="3" type="ORF">QBC36DRAFT_193711</name>
</gene>
<protein>
    <submittedName>
        <fullName evidence="3">Heterokaryon incompatibility protein-domain-containing protein</fullName>
    </submittedName>
</protein>
<dbReference type="PANTHER" id="PTHR24148">
    <property type="entry name" value="ANKYRIN REPEAT DOMAIN-CONTAINING PROTEIN 39 HOMOLOG-RELATED"/>
    <property type="match status" value="1"/>
</dbReference>
<organism evidence="3 4">
    <name type="scientific">Triangularia setosa</name>
    <dbReference type="NCBI Taxonomy" id="2587417"/>
    <lineage>
        <taxon>Eukaryota</taxon>
        <taxon>Fungi</taxon>
        <taxon>Dikarya</taxon>
        <taxon>Ascomycota</taxon>
        <taxon>Pezizomycotina</taxon>
        <taxon>Sordariomycetes</taxon>
        <taxon>Sordariomycetidae</taxon>
        <taxon>Sordariales</taxon>
        <taxon>Podosporaceae</taxon>
        <taxon>Triangularia</taxon>
    </lineage>
</organism>
<dbReference type="Proteomes" id="UP001302321">
    <property type="component" value="Unassembled WGS sequence"/>
</dbReference>
<keyword evidence="1" id="KW-0472">Membrane</keyword>
<dbReference type="InterPro" id="IPR052895">
    <property type="entry name" value="HetReg/Transcr_Mod"/>
</dbReference>
<dbReference type="PANTHER" id="PTHR24148:SF73">
    <property type="entry name" value="HET DOMAIN PROTEIN (AFU_ORTHOLOGUE AFUA_8G01020)"/>
    <property type="match status" value="1"/>
</dbReference>
<evidence type="ECO:0000313" key="4">
    <source>
        <dbReference type="Proteomes" id="UP001302321"/>
    </source>
</evidence>
<reference evidence="3" key="1">
    <citation type="journal article" date="2023" name="Mol. Phylogenet. Evol.">
        <title>Genome-scale phylogeny and comparative genomics of the fungal order Sordariales.</title>
        <authorList>
            <person name="Hensen N."/>
            <person name="Bonometti L."/>
            <person name="Westerberg I."/>
            <person name="Brannstrom I.O."/>
            <person name="Guillou S."/>
            <person name="Cros-Aarteil S."/>
            <person name="Calhoun S."/>
            <person name="Haridas S."/>
            <person name="Kuo A."/>
            <person name="Mondo S."/>
            <person name="Pangilinan J."/>
            <person name="Riley R."/>
            <person name="LaButti K."/>
            <person name="Andreopoulos B."/>
            <person name="Lipzen A."/>
            <person name="Chen C."/>
            <person name="Yan M."/>
            <person name="Daum C."/>
            <person name="Ng V."/>
            <person name="Clum A."/>
            <person name="Steindorff A."/>
            <person name="Ohm R.A."/>
            <person name="Martin F."/>
            <person name="Silar P."/>
            <person name="Natvig D.O."/>
            <person name="Lalanne C."/>
            <person name="Gautier V."/>
            <person name="Ament-Velasquez S.L."/>
            <person name="Kruys A."/>
            <person name="Hutchinson M.I."/>
            <person name="Powell A.J."/>
            <person name="Barry K."/>
            <person name="Miller A.N."/>
            <person name="Grigoriev I.V."/>
            <person name="Debuchy R."/>
            <person name="Gladieux P."/>
            <person name="Hiltunen Thoren M."/>
            <person name="Johannesson H."/>
        </authorList>
    </citation>
    <scope>NUCLEOTIDE SEQUENCE</scope>
    <source>
        <strain evidence="3">CBS 892.96</strain>
    </source>
</reference>
<sequence>MSSNDKISQRFSISLHRRARSRQGPLYGSLTGQGSTNFRLMRLNPGILDQAVSCTLEEIPLNNAPPYKALSYAWDNAVGSSSSESSPSTMMISCNDVPIAVSTNLYAALKQLRSRDKVVNLWVDAVCINQQNPDERGHQVGIMRQIYEQSEEVAIWLGGKRDDDDLAEDFMFSLGLTSLDWTDNEETNRLFWLEFLRRPDCQRQYIFGAFCVFWLLSLGIPASVTPHISSPFGQSSCILNGIQAIMEQTWWQRTWVLQETVVAAKATCYYATLSCPWTMITKAAASYMNGQLSTNIDSAYGYVSLLSQFARQVRDIEIIRQDWRNPSSLVSLLPLLRQFRIRSATDPRDKVYALLGMVQYWGGQHKILPDYNLDVTNVYWQTSLTIIKNMQSLEILCGTPNAASDGDQSLAHHCHPSWVIDWSYIPSATENIRLETQGFYDASSYLPFGQVRIHGRLLLEVEGVEFDQIQQVFEDVVYSQNGRDGGAKRWREVVNKWEKLARETMGSDDRQYIGGGTVGSAFWRTLCGDIEYTHAGIRRAENTGLLAFTKWRSVDFSHRRKTSIVGQHLQEPLFNAKDEMTEKEQESEKRNAFHYAVRFACSDRKFFVTKKGYVGTGPRGVRPGDGVFVVSGSRVPLILRPSVQEVGCRDRVVETLIKRRVDSKHQVFFQAGAEAKEMMKLTANVCNELHQGLHNLIGDAYVHGIMNGEASLAEASPALTPLFLR</sequence>
<proteinExistence type="predicted"/>
<keyword evidence="4" id="KW-1185">Reference proteome</keyword>
<feature type="transmembrane region" description="Helical" evidence="1">
    <location>
        <begin position="205"/>
        <end position="224"/>
    </location>
</feature>
<dbReference type="Pfam" id="PF26639">
    <property type="entry name" value="Het-6_barrel"/>
    <property type="match status" value="1"/>
</dbReference>
<keyword evidence="1" id="KW-0812">Transmembrane</keyword>
<name>A0AAN6W3Z2_9PEZI</name>
<keyword evidence="1" id="KW-1133">Transmembrane helix</keyword>
<dbReference type="InterPro" id="IPR010730">
    <property type="entry name" value="HET"/>
</dbReference>
<dbReference type="Pfam" id="PF06985">
    <property type="entry name" value="HET"/>
    <property type="match status" value="1"/>
</dbReference>
<reference evidence="3" key="2">
    <citation type="submission" date="2023-05" db="EMBL/GenBank/DDBJ databases">
        <authorList>
            <consortium name="Lawrence Berkeley National Laboratory"/>
            <person name="Steindorff A."/>
            <person name="Hensen N."/>
            <person name="Bonometti L."/>
            <person name="Westerberg I."/>
            <person name="Brannstrom I.O."/>
            <person name="Guillou S."/>
            <person name="Cros-Aarteil S."/>
            <person name="Calhoun S."/>
            <person name="Haridas S."/>
            <person name="Kuo A."/>
            <person name="Mondo S."/>
            <person name="Pangilinan J."/>
            <person name="Riley R."/>
            <person name="Labutti K."/>
            <person name="Andreopoulos B."/>
            <person name="Lipzen A."/>
            <person name="Chen C."/>
            <person name="Yanf M."/>
            <person name="Daum C."/>
            <person name="Ng V."/>
            <person name="Clum A."/>
            <person name="Ohm R."/>
            <person name="Martin F."/>
            <person name="Silar P."/>
            <person name="Natvig D."/>
            <person name="Lalanne C."/>
            <person name="Gautier V."/>
            <person name="Ament-Velasquez S.L."/>
            <person name="Kruys A."/>
            <person name="Hutchinson M.I."/>
            <person name="Powell A.J."/>
            <person name="Barry K."/>
            <person name="Miller A.N."/>
            <person name="Grigoriev I.V."/>
            <person name="Debuchy R."/>
            <person name="Gladieux P."/>
            <person name="Thoren M.H."/>
            <person name="Johannesson H."/>
        </authorList>
    </citation>
    <scope>NUCLEOTIDE SEQUENCE</scope>
    <source>
        <strain evidence="3">CBS 892.96</strain>
    </source>
</reference>
<evidence type="ECO:0000313" key="3">
    <source>
        <dbReference type="EMBL" id="KAK4173851.1"/>
    </source>
</evidence>
<dbReference type="EMBL" id="MU866316">
    <property type="protein sequence ID" value="KAK4173851.1"/>
    <property type="molecule type" value="Genomic_DNA"/>
</dbReference>
<dbReference type="AlphaFoldDB" id="A0AAN6W3Z2"/>
<evidence type="ECO:0000259" key="2">
    <source>
        <dbReference type="Pfam" id="PF06985"/>
    </source>
</evidence>
<feature type="domain" description="Heterokaryon incompatibility" evidence="2">
    <location>
        <begin position="67"/>
        <end position="259"/>
    </location>
</feature>
<evidence type="ECO:0000256" key="1">
    <source>
        <dbReference type="SAM" id="Phobius"/>
    </source>
</evidence>
<comment type="caution">
    <text evidence="3">The sequence shown here is derived from an EMBL/GenBank/DDBJ whole genome shotgun (WGS) entry which is preliminary data.</text>
</comment>